<evidence type="ECO:0000256" key="1">
    <source>
        <dbReference type="SAM" id="MobiDB-lite"/>
    </source>
</evidence>
<dbReference type="EMBL" id="JABCRI010000009">
    <property type="protein sequence ID" value="KAF8400245.1"/>
    <property type="molecule type" value="Genomic_DNA"/>
</dbReference>
<keyword evidence="2" id="KW-1133">Transmembrane helix</keyword>
<evidence type="ECO:0000313" key="4">
    <source>
        <dbReference type="Proteomes" id="UP000655225"/>
    </source>
</evidence>
<dbReference type="InterPro" id="IPR009305">
    <property type="entry name" value="Mpo1-like"/>
</dbReference>
<dbReference type="Gene3D" id="3.10.110.10">
    <property type="entry name" value="Ubiquitin Conjugating Enzyme"/>
    <property type="match status" value="1"/>
</dbReference>
<dbReference type="OrthoDB" id="2124888at2759"/>
<dbReference type="GO" id="GO:0016020">
    <property type="term" value="C:membrane"/>
    <property type="evidence" value="ECO:0007669"/>
    <property type="project" value="GOC"/>
</dbReference>
<feature type="compositionally biased region" description="Low complexity" evidence="1">
    <location>
        <begin position="55"/>
        <end position="71"/>
    </location>
</feature>
<dbReference type="GO" id="GO:0005783">
    <property type="term" value="C:endoplasmic reticulum"/>
    <property type="evidence" value="ECO:0007669"/>
    <property type="project" value="TreeGrafter"/>
</dbReference>
<accession>A0A834Z6H1</accession>
<keyword evidence="2" id="KW-0812">Transmembrane</keyword>
<sequence>MSTPSRKRLMRDFKSLQQDPPAGISGAPQDNNINHDDFLPKLSVTKDFSQPHSPLPVTVAPAPLPSSLPQSLPRILISNRSRSRNESNKDSGSFKVSACLTIVVLAAQLFCWTGQFIGHGVFEKRALALLDNLSQALLMVPFFVLLEALQMFYG</sequence>
<organism evidence="3 4">
    <name type="scientific">Tetracentron sinense</name>
    <name type="common">Spur-leaf</name>
    <dbReference type="NCBI Taxonomy" id="13715"/>
    <lineage>
        <taxon>Eukaryota</taxon>
        <taxon>Viridiplantae</taxon>
        <taxon>Streptophyta</taxon>
        <taxon>Embryophyta</taxon>
        <taxon>Tracheophyta</taxon>
        <taxon>Spermatophyta</taxon>
        <taxon>Magnoliopsida</taxon>
        <taxon>Trochodendrales</taxon>
        <taxon>Trochodendraceae</taxon>
        <taxon>Tetracentron</taxon>
    </lineage>
</organism>
<name>A0A834Z6H1_TETSI</name>
<dbReference type="InterPro" id="IPR016135">
    <property type="entry name" value="UBQ-conjugating_enzyme/RWD"/>
</dbReference>
<keyword evidence="4" id="KW-1185">Reference proteome</keyword>
<feature type="transmembrane region" description="Helical" evidence="2">
    <location>
        <begin position="135"/>
        <end position="153"/>
    </location>
</feature>
<dbReference type="Pfam" id="PF06127">
    <property type="entry name" value="Mpo1-like"/>
    <property type="match status" value="1"/>
</dbReference>
<evidence type="ECO:0000256" key="2">
    <source>
        <dbReference type="SAM" id="Phobius"/>
    </source>
</evidence>
<evidence type="ECO:0000313" key="3">
    <source>
        <dbReference type="EMBL" id="KAF8400245.1"/>
    </source>
</evidence>
<proteinExistence type="predicted"/>
<dbReference type="GO" id="GO:0046521">
    <property type="term" value="P:sphingoid catabolic process"/>
    <property type="evidence" value="ECO:0007669"/>
    <property type="project" value="TreeGrafter"/>
</dbReference>
<protein>
    <submittedName>
        <fullName evidence="3">Uncharacterized protein</fullName>
    </submittedName>
</protein>
<feature type="region of interest" description="Disordered" evidence="1">
    <location>
        <begin position="1"/>
        <end position="71"/>
    </location>
</feature>
<dbReference type="Proteomes" id="UP000655225">
    <property type="component" value="Unassembled WGS sequence"/>
</dbReference>
<dbReference type="AlphaFoldDB" id="A0A834Z6H1"/>
<feature type="transmembrane region" description="Helical" evidence="2">
    <location>
        <begin position="92"/>
        <end position="115"/>
    </location>
</feature>
<gene>
    <name evidence="3" type="ORF">HHK36_013542</name>
</gene>
<keyword evidence="2" id="KW-0472">Membrane</keyword>
<dbReference type="PANTHER" id="PTHR28026">
    <property type="entry name" value="DUF962 DOMAIN PROTEIN (AFU_ORTHOLOGUE AFUA_8G05310)"/>
    <property type="match status" value="1"/>
</dbReference>
<dbReference type="PANTHER" id="PTHR28026:SF9">
    <property type="entry name" value="2-HYDROXY-PALMITIC ACID DIOXYGENASE MPO1"/>
    <property type="match status" value="1"/>
</dbReference>
<reference evidence="3 4" key="1">
    <citation type="submission" date="2020-04" db="EMBL/GenBank/DDBJ databases">
        <title>Plant Genome Project.</title>
        <authorList>
            <person name="Zhang R.-G."/>
        </authorList>
    </citation>
    <scope>NUCLEOTIDE SEQUENCE [LARGE SCALE GENOMIC DNA]</scope>
    <source>
        <strain evidence="3">YNK0</strain>
        <tissue evidence="3">Leaf</tissue>
    </source>
</reference>
<comment type="caution">
    <text evidence="3">The sequence shown here is derived from an EMBL/GenBank/DDBJ whole genome shotgun (WGS) entry which is preliminary data.</text>
</comment>